<sequence>MAGQAVVPVLVAARENILDREAYDNATSFDLNDPDPAPTLQKAPVTTAA</sequence>
<keyword evidence="3" id="KW-1185">Reference proteome</keyword>
<dbReference type="EMBL" id="BAAAPF010000187">
    <property type="protein sequence ID" value="GAA2137678.1"/>
    <property type="molecule type" value="Genomic_DNA"/>
</dbReference>
<dbReference type="Proteomes" id="UP001500443">
    <property type="component" value="Unassembled WGS sequence"/>
</dbReference>
<name>A0ABN2Z6V1_9ACTN</name>
<feature type="region of interest" description="Disordered" evidence="1">
    <location>
        <begin position="26"/>
        <end position="49"/>
    </location>
</feature>
<comment type="caution">
    <text evidence="2">The sequence shown here is derived from an EMBL/GenBank/DDBJ whole genome shotgun (WGS) entry which is preliminary data.</text>
</comment>
<evidence type="ECO:0000313" key="2">
    <source>
        <dbReference type="EMBL" id="GAA2137678.1"/>
    </source>
</evidence>
<accession>A0ABN2Z6V1</accession>
<organism evidence="2 3">
    <name type="scientific">Streptomyces synnematoformans</name>
    <dbReference type="NCBI Taxonomy" id="415721"/>
    <lineage>
        <taxon>Bacteria</taxon>
        <taxon>Bacillati</taxon>
        <taxon>Actinomycetota</taxon>
        <taxon>Actinomycetes</taxon>
        <taxon>Kitasatosporales</taxon>
        <taxon>Streptomycetaceae</taxon>
        <taxon>Streptomyces</taxon>
    </lineage>
</organism>
<reference evidence="2 3" key="1">
    <citation type="journal article" date="2019" name="Int. J. Syst. Evol. Microbiol.">
        <title>The Global Catalogue of Microorganisms (GCM) 10K type strain sequencing project: providing services to taxonomists for standard genome sequencing and annotation.</title>
        <authorList>
            <consortium name="The Broad Institute Genomics Platform"/>
            <consortium name="The Broad Institute Genome Sequencing Center for Infectious Disease"/>
            <person name="Wu L."/>
            <person name="Ma J."/>
        </authorList>
    </citation>
    <scope>NUCLEOTIDE SEQUENCE [LARGE SCALE GENOMIC DNA]</scope>
    <source>
        <strain evidence="2 3">JCM 15481</strain>
    </source>
</reference>
<proteinExistence type="predicted"/>
<evidence type="ECO:0000256" key="1">
    <source>
        <dbReference type="SAM" id="MobiDB-lite"/>
    </source>
</evidence>
<gene>
    <name evidence="2" type="ORF">GCM10009802_46920</name>
</gene>
<protein>
    <submittedName>
        <fullName evidence="2">Uncharacterized protein</fullName>
    </submittedName>
</protein>
<evidence type="ECO:0000313" key="3">
    <source>
        <dbReference type="Proteomes" id="UP001500443"/>
    </source>
</evidence>